<sequence>MLMRALDEVFTGYYGDPHLDIEGVPDLEHLPWIDPAHPP</sequence>
<organism evidence="1 2">
    <name type="scientific">Amycolatopsis arida</name>
    <dbReference type="NCBI Taxonomy" id="587909"/>
    <lineage>
        <taxon>Bacteria</taxon>
        <taxon>Bacillati</taxon>
        <taxon>Actinomycetota</taxon>
        <taxon>Actinomycetes</taxon>
        <taxon>Pseudonocardiales</taxon>
        <taxon>Pseudonocardiaceae</taxon>
        <taxon>Amycolatopsis</taxon>
    </lineage>
</organism>
<proteinExistence type="predicted"/>
<gene>
    <name evidence="1" type="ORF">SAMN05421810_11228</name>
</gene>
<dbReference type="Proteomes" id="UP000198727">
    <property type="component" value="Unassembled WGS sequence"/>
</dbReference>
<keyword evidence="2" id="KW-1185">Reference proteome</keyword>
<dbReference type="AlphaFoldDB" id="A0A1I6ADE3"/>
<protein>
    <submittedName>
        <fullName evidence="1">Uncharacterized protein</fullName>
    </submittedName>
</protein>
<evidence type="ECO:0000313" key="2">
    <source>
        <dbReference type="Proteomes" id="UP000198727"/>
    </source>
</evidence>
<evidence type="ECO:0000313" key="1">
    <source>
        <dbReference type="EMBL" id="SFQ66728.1"/>
    </source>
</evidence>
<dbReference type="EMBL" id="FOWW01000012">
    <property type="protein sequence ID" value="SFQ66728.1"/>
    <property type="molecule type" value="Genomic_DNA"/>
</dbReference>
<name>A0A1I6ADE3_9PSEU</name>
<reference evidence="2" key="1">
    <citation type="submission" date="2016-10" db="EMBL/GenBank/DDBJ databases">
        <authorList>
            <person name="Varghese N."/>
            <person name="Submissions S."/>
        </authorList>
    </citation>
    <scope>NUCLEOTIDE SEQUENCE [LARGE SCALE GENOMIC DNA]</scope>
    <source>
        <strain evidence="2">CGMCC 4.5579</strain>
    </source>
</reference>
<accession>A0A1I6ADE3</accession>